<evidence type="ECO:0000256" key="1">
    <source>
        <dbReference type="ARBA" id="ARBA00022618"/>
    </source>
</evidence>
<reference evidence="6" key="1">
    <citation type="submission" date="2018-12" db="EMBL/GenBank/DDBJ databases">
        <authorList>
            <person name="Sun L."/>
            <person name="Chen Z."/>
        </authorList>
    </citation>
    <scope>NUCLEOTIDE SEQUENCE [LARGE SCALE GENOMIC DNA]</scope>
    <source>
        <strain evidence="6">3-2-2</strain>
    </source>
</reference>
<comment type="function">
    <text evidence="5">Participates in chromosomal partition during cell division. May act via the formation of a condensin-like complex containing Smc and ScpB that pull DNA away from mid-cell into both cell halves.</text>
</comment>
<dbReference type="PANTHER" id="PTHR33969:SF2">
    <property type="entry name" value="SEGREGATION AND CONDENSATION PROTEIN A"/>
    <property type="match status" value="1"/>
</dbReference>
<evidence type="ECO:0000313" key="6">
    <source>
        <dbReference type="EMBL" id="RST73712.1"/>
    </source>
</evidence>
<evidence type="ECO:0000313" key="7">
    <source>
        <dbReference type="Proteomes" id="UP000287156"/>
    </source>
</evidence>
<evidence type="ECO:0000256" key="3">
    <source>
        <dbReference type="ARBA" id="ARBA00023306"/>
    </source>
</evidence>
<dbReference type="GO" id="GO:0051301">
    <property type="term" value="P:cell division"/>
    <property type="evidence" value="ECO:0007669"/>
    <property type="project" value="UniProtKB-KW"/>
</dbReference>
<dbReference type="EMBL" id="QYTV02000005">
    <property type="protein sequence ID" value="RST73712.1"/>
    <property type="molecule type" value="Genomic_DNA"/>
</dbReference>
<keyword evidence="5" id="KW-0963">Cytoplasm</keyword>
<protein>
    <recommendedName>
        <fullName evidence="4 5">Segregation and condensation protein A</fullName>
    </recommendedName>
</protein>
<keyword evidence="2 5" id="KW-0159">Chromosome partition</keyword>
<comment type="similarity">
    <text evidence="5">Belongs to the ScpA family.</text>
</comment>
<dbReference type="GO" id="GO:0005737">
    <property type="term" value="C:cytoplasm"/>
    <property type="evidence" value="ECO:0007669"/>
    <property type="project" value="UniProtKB-SubCell"/>
</dbReference>
<name>A0A429XY94_9BACI</name>
<keyword evidence="3 5" id="KW-0131">Cell cycle</keyword>
<gene>
    <name evidence="5" type="primary">scpA</name>
    <name evidence="6" type="ORF">D4T97_012595</name>
</gene>
<dbReference type="Gene3D" id="1.10.10.580">
    <property type="entry name" value="Structural maintenance of chromosome 1. Chain E"/>
    <property type="match status" value="1"/>
</dbReference>
<comment type="caution">
    <text evidence="6">The sequence shown here is derived from an EMBL/GenBank/DDBJ whole genome shotgun (WGS) entry which is preliminary data.</text>
</comment>
<proteinExistence type="inferred from homology"/>
<comment type="subunit">
    <text evidence="5">Component of a cohesin-like complex composed of ScpA, ScpB and the Smc homodimer, in which ScpA and ScpB bind to the head domain of Smc. The presence of the three proteins is required for the association of the complex with DNA.</text>
</comment>
<organism evidence="6 7">
    <name type="scientific">Siminovitchia acidinfaciens</name>
    <dbReference type="NCBI Taxonomy" id="2321395"/>
    <lineage>
        <taxon>Bacteria</taxon>
        <taxon>Bacillati</taxon>
        <taxon>Bacillota</taxon>
        <taxon>Bacilli</taxon>
        <taxon>Bacillales</taxon>
        <taxon>Bacillaceae</taxon>
        <taxon>Siminovitchia</taxon>
    </lineage>
</organism>
<keyword evidence="7" id="KW-1185">Reference proteome</keyword>
<dbReference type="InterPro" id="IPR023093">
    <property type="entry name" value="ScpA-like_C"/>
</dbReference>
<keyword evidence="1 5" id="KW-0132">Cell division</keyword>
<comment type="subcellular location">
    <subcellularLocation>
        <location evidence="5">Cytoplasm</location>
    </subcellularLocation>
    <text evidence="5">Associated with two foci at the outer edges of the nucleoid region in young cells, and at four foci within both cell halves in older cells.</text>
</comment>
<accession>A0A429XY94</accession>
<dbReference type="Gene3D" id="6.10.250.2410">
    <property type="match status" value="1"/>
</dbReference>
<sequence>MSYQIKTEVFEGPLDLLLHLIKRMEIDIYDIPMAEITDQYLLYIHTMTELELDHASEYLVMSATLLSIKSKMLLPKNEEVEEEELPYEEEDPRTELVKQLIEYKRFKEAAMLFQQKENERNEIFTKPPSDLSQFEEDLPKLQNAGVTIYDMIGAYNKLLRRKKIRQPLSAKVARAKITIEQRMDELMGTLERSGTRLCFSTFFQVPDKHFIIITFLAMLELMKCNAIEVWQSDNFEDIYLSAREEPAVLESS</sequence>
<dbReference type="AlphaFoldDB" id="A0A429XY94"/>
<dbReference type="Proteomes" id="UP000287156">
    <property type="component" value="Unassembled WGS sequence"/>
</dbReference>
<dbReference type="GO" id="GO:0006260">
    <property type="term" value="P:DNA replication"/>
    <property type="evidence" value="ECO:0007669"/>
    <property type="project" value="UniProtKB-UniRule"/>
</dbReference>
<dbReference type="HAMAP" id="MF_01805">
    <property type="entry name" value="ScpA"/>
    <property type="match status" value="1"/>
</dbReference>
<dbReference type="RefSeq" id="WP_126051101.1">
    <property type="nucleotide sequence ID" value="NZ_QYTV02000005.1"/>
</dbReference>
<dbReference type="InterPro" id="IPR003768">
    <property type="entry name" value="ScpA"/>
</dbReference>
<dbReference type="GO" id="GO:0007059">
    <property type="term" value="P:chromosome segregation"/>
    <property type="evidence" value="ECO:0007669"/>
    <property type="project" value="UniProtKB-UniRule"/>
</dbReference>
<evidence type="ECO:0000256" key="4">
    <source>
        <dbReference type="ARBA" id="ARBA00044777"/>
    </source>
</evidence>
<dbReference type="Pfam" id="PF02616">
    <property type="entry name" value="SMC_ScpA"/>
    <property type="match status" value="1"/>
</dbReference>
<evidence type="ECO:0000256" key="5">
    <source>
        <dbReference type="HAMAP-Rule" id="MF_01805"/>
    </source>
</evidence>
<dbReference type="OrthoDB" id="9811016at2"/>
<dbReference type="PANTHER" id="PTHR33969">
    <property type="entry name" value="SEGREGATION AND CONDENSATION PROTEIN A"/>
    <property type="match status" value="1"/>
</dbReference>
<evidence type="ECO:0000256" key="2">
    <source>
        <dbReference type="ARBA" id="ARBA00022829"/>
    </source>
</evidence>
<dbReference type="NCBIfam" id="NF000995">
    <property type="entry name" value="PRK00104.1-4"/>
    <property type="match status" value="1"/>
</dbReference>